<reference evidence="2" key="1">
    <citation type="submission" date="2020-08" db="EMBL/GenBank/DDBJ databases">
        <title>Genomic Encyclopedia of Type Strains, Phase IV (KMG-V): Genome sequencing to study the core and pangenomes of soil and plant-associated prokaryotes.</title>
        <authorList>
            <person name="Whitman W."/>
        </authorList>
    </citation>
    <scope>NUCLEOTIDE SEQUENCE [LARGE SCALE GENOMIC DNA]</scope>
    <source>
        <strain evidence="2">M8UP27</strain>
    </source>
</reference>
<proteinExistence type="predicted"/>
<feature type="compositionally biased region" description="Polar residues" evidence="1">
    <location>
        <begin position="33"/>
        <end position="56"/>
    </location>
</feature>
<accession>A0A7W8IHE4</accession>
<evidence type="ECO:0000313" key="2">
    <source>
        <dbReference type="EMBL" id="MBB5317209.1"/>
    </source>
</evidence>
<sequence length="74" mass="7772">MTTNNQQSNQTRYQTHPVDPKHAVEPSGPKGDNPSTAGPGSTTVTSNTPENNQGRINPSAPEDANTTPGTTDKK</sequence>
<feature type="compositionally biased region" description="Polar residues" evidence="1">
    <location>
        <begin position="1"/>
        <end position="14"/>
    </location>
</feature>
<protein>
    <submittedName>
        <fullName evidence="2">Uncharacterized protein</fullName>
    </submittedName>
</protein>
<name>A0A7W8IHE4_9BACT</name>
<dbReference type="Proteomes" id="UP000568106">
    <property type="component" value="Unassembled WGS sequence"/>
</dbReference>
<feature type="region of interest" description="Disordered" evidence="1">
    <location>
        <begin position="1"/>
        <end position="74"/>
    </location>
</feature>
<dbReference type="AlphaFoldDB" id="A0A7W8IHE4"/>
<comment type="caution">
    <text evidence="2">The sequence shown here is derived from an EMBL/GenBank/DDBJ whole genome shotgun (WGS) entry which is preliminary data.</text>
</comment>
<dbReference type="EMBL" id="JACHDY010000002">
    <property type="protein sequence ID" value="MBB5317209.1"/>
    <property type="molecule type" value="Genomic_DNA"/>
</dbReference>
<organism evidence="2 3">
    <name type="scientific">Tunturiibacter empetritectus</name>
    <dbReference type="NCBI Taxonomy" id="3069691"/>
    <lineage>
        <taxon>Bacteria</taxon>
        <taxon>Pseudomonadati</taxon>
        <taxon>Acidobacteriota</taxon>
        <taxon>Terriglobia</taxon>
        <taxon>Terriglobales</taxon>
        <taxon>Acidobacteriaceae</taxon>
        <taxon>Tunturiibacter</taxon>
    </lineage>
</organism>
<evidence type="ECO:0000313" key="3">
    <source>
        <dbReference type="Proteomes" id="UP000568106"/>
    </source>
</evidence>
<feature type="compositionally biased region" description="Polar residues" evidence="1">
    <location>
        <begin position="64"/>
        <end position="74"/>
    </location>
</feature>
<gene>
    <name evidence="2" type="ORF">HDF09_001878</name>
</gene>
<evidence type="ECO:0000256" key="1">
    <source>
        <dbReference type="SAM" id="MobiDB-lite"/>
    </source>
</evidence>
<keyword evidence="3" id="KW-1185">Reference proteome</keyword>